<keyword evidence="2" id="KW-1185">Reference proteome</keyword>
<comment type="caution">
    <text evidence="1">The sequence shown here is derived from an EMBL/GenBank/DDBJ whole genome shotgun (WGS) entry which is preliminary data.</text>
</comment>
<organism evidence="1 2">
    <name type="scientific">Brucella cytisi</name>
    <dbReference type="NCBI Taxonomy" id="407152"/>
    <lineage>
        <taxon>Bacteria</taxon>
        <taxon>Pseudomonadati</taxon>
        <taxon>Pseudomonadota</taxon>
        <taxon>Alphaproteobacteria</taxon>
        <taxon>Hyphomicrobiales</taxon>
        <taxon>Brucellaceae</taxon>
        <taxon>Brucella/Ochrobactrum group</taxon>
        <taxon>Brucella</taxon>
    </lineage>
</organism>
<sequence length="89" mass="9870">MTDSGGCYAELDSGQFHAFAAYDCHEYVEISQRGAIEVHDCLPLITRLFDSLNRSVCRYGRDGEVLQLPQAVLVKKKARVTAGFDLVFG</sequence>
<dbReference type="EMBL" id="MOEC01000043">
    <property type="protein sequence ID" value="OIS90663.1"/>
    <property type="molecule type" value="Genomic_DNA"/>
</dbReference>
<reference evidence="1 2" key="1">
    <citation type="submission" date="2016-10" db="EMBL/GenBank/DDBJ databases">
        <title>The Draft Genome Sequence of the Potato Rhizosphere Bacteria Ochrobactrum sp. IPA7.2.</title>
        <authorList>
            <person name="Gogoleva N.E."/>
            <person name="Khlopko Y.A."/>
            <person name="Burygin G.L."/>
            <person name="Plotnikov A.O."/>
        </authorList>
    </citation>
    <scope>NUCLEOTIDE SEQUENCE [LARGE SCALE GENOMIC DNA]</scope>
    <source>
        <strain evidence="1 2">IPA7.2</strain>
    </source>
</reference>
<dbReference type="AlphaFoldDB" id="A0A1J6HR52"/>
<accession>A0A1J6HR52</accession>
<dbReference type="Proteomes" id="UP000182985">
    <property type="component" value="Unassembled WGS sequence"/>
</dbReference>
<name>A0A1J6HR52_9HYPH</name>
<gene>
    <name evidence="1" type="ORF">BLA27_25355</name>
</gene>
<evidence type="ECO:0000313" key="2">
    <source>
        <dbReference type="Proteomes" id="UP000182985"/>
    </source>
</evidence>
<protein>
    <submittedName>
        <fullName evidence="1">Uncharacterized protein</fullName>
    </submittedName>
</protein>
<proteinExistence type="predicted"/>
<evidence type="ECO:0000313" key="1">
    <source>
        <dbReference type="EMBL" id="OIS90663.1"/>
    </source>
</evidence>